<comment type="caution">
    <text evidence="1">The sequence shown here is derived from an EMBL/GenBank/DDBJ whole genome shotgun (WGS) entry which is preliminary data.</text>
</comment>
<accession>A0ABP7SZC2</accession>
<gene>
    <name evidence="1" type="ORF">GCM10022212_13170</name>
</gene>
<protein>
    <recommendedName>
        <fullName evidence="3">DUF1795 domain-containing protein</fullName>
    </recommendedName>
</protein>
<reference evidence="2" key="1">
    <citation type="journal article" date="2019" name="Int. J. Syst. Evol. Microbiol.">
        <title>The Global Catalogue of Microorganisms (GCM) 10K type strain sequencing project: providing services to taxonomists for standard genome sequencing and annotation.</title>
        <authorList>
            <consortium name="The Broad Institute Genomics Platform"/>
            <consortium name="The Broad Institute Genome Sequencing Center for Infectious Disease"/>
            <person name="Wu L."/>
            <person name="Ma J."/>
        </authorList>
    </citation>
    <scope>NUCLEOTIDE SEQUENCE [LARGE SCALE GENOMIC DNA]</scope>
    <source>
        <strain evidence="2">JCM 16673</strain>
    </source>
</reference>
<name>A0ABP7SZC2_9BURK</name>
<proteinExistence type="predicted"/>
<sequence>MAAIIAAHPTVLLAKPAPREMEIHKVPELGLEIWVENQPPWDAKLTNISGHTTFAAQSPLTYHPPTVMTYASWPKLLVTPAMLPDVATSAIRQASQNFGLDAGRSRSLAIKPATHGNLQGFETDFVGKSDGVAMDVRIFVGQAPGTFPVALTVYTLQGKMRHLDESIRRGWGQLKYLSPALKR</sequence>
<organism evidence="1 2">
    <name type="scientific">Actimicrobium antarcticum</name>
    <dbReference type="NCBI Taxonomy" id="1051899"/>
    <lineage>
        <taxon>Bacteria</taxon>
        <taxon>Pseudomonadati</taxon>
        <taxon>Pseudomonadota</taxon>
        <taxon>Betaproteobacteria</taxon>
        <taxon>Burkholderiales</taxon>
        <taxon>Oxalobacteraceae</taxon>
        <taxon>Actimicrobium</taxon>
    </lineage>
</organism>
<evidence type="ECO:0000313" key="2">
    <source>
        <dbReference type="Proteomes" id="UP001501353"/>
    </source>
</evidence>
<dbReference type="Proteomes" id="UP001501353">
    <property type="component" value="Unassembled WGS sequence"/>
</dbReference>
<evidence type="ECO:0000313" key="1">
    <source>
        <dbReference type="EMBL" id="GAA4018613.1"/>
    </source>
</evidence>
<evidence type="ECO:0008006" key="3">
    <source>
        <dbReference type="Google" id="ProtNLM"/>
    </source>
</evidence>
<keyword evidence="2" id="KW-1185">Reference proteome</keyword>
<dbReference type="EMBL" id="BAAAZE010000007">
    <property type="protein sequence ID" value="GAA4018613.1"/>
    <property type="molecule type" value="Genomic_DNA"/>
</dbReference>